<reference evidence="2" key="1">
    <citation type="journal article" date="2014" name="Int. J. Syst. Evol. Microbiol.">
        <title>Complete genome sequence of Corynebacterium casei LMG S-19264T (=DSM 44701T), isolated from a smear-ripened cheese.</title>
        <authorList>
            <consortium name="US DOE Joint Genome Institute (JGI-PGF)"/>
            <person name="Walter F."/>
            <person name="Albersmeier A."/>
            <person name="Kalinowski J."/>
            <person name="Ruckert C."/>
        </authorList>
    </citation>
    <scope>NUCLEOTIDE SEQUENCE</scope>
    <source>
        <strain evidence="2">VKM B-2935</strain>
    </source>
</reference>
<dbReference type="SUPFAM" id="SSF51197">
    <property type="entry name" value="Clavaminate synthase-like"/>
    <property type="match status" value="1"/>
</dbReference>
<dbReference type="Pfam" id="PF13532">
    <property type="entry name" value="2OG-FeII_Oxy_2"/>
    <property type="match status" value="1"/>
</dbReference>
<dbReference type="EMBL" id="BSFN01000018">
    <property type="protein sequence ID" value="GLK91249.1"/>
    <property type="molecule type" value="Genomic_DNA"/>
</dbReference>
<dbReference type="Gene3D" id="2.60.120.590">
    <property type="entry name" value="Alpha-ketoglutarate-dependent dioxygenase AlkB-like"/>
    <property type="match status" value="1"/>
</dbReference>
<dbReference type="InterPro" id="IPR032854">
    <property type="entry name" value="ALKBH3"/>
</dbReference>
<evidence type="ECO:0000259" key="1">
    <source>
        <dbReference type="PROSITE" id="PS51471"/>
    </source>
</evidence>
<dbReference type="PROSITE" id="PS51471">
    <property type="entry name" value="FE2OG_OXY"/>
    <property type="match status" value="1"/>
</dbReference>
<dbReference type="InterPro" id="IPR037151">
    <property type="entry name" value="AlkB-like_sf"/>
</dbReference>
<name>A0A9W6KC15_9PSED</name>
<dbReference type="GO" id="GO:0032259">
    <property type="term" value="P:methylation"/>
    <property type="evidence" value="ECO:0007669"/>
    <property type="project" value="UniProtKB-KW"/>
</dbReference>
<protein>
    <submittedName>
        <fullName evidence="2">DNA methylase</fullName>
    </submittedName>
</protein>
<organism evidence="2 3">
    <name type="scientific">Pseudomonas turukhanskensis</name>
    <dbReference type="NCBI Taxonomy" id="1806536"/>
    <lineage>
        <taxon>Bacteria</taxon>
        <taxon>Pseudomonadati</taxon>
        <taxon>Pseudomonadota</taxon>
        <taxon>Gammaproteobacteria</taxon>
        <taxon>Pseudomonadales</taxon>
        <taxon>Pseudomonadaceae</taxon>
        <taxon>Pseudomonas</taxon>
    </lineage>
</organism>
<dbReference type="PANTHER" id="PTHR31212:SF4">
    <property type="entry name" value="ALPHA-KETOGLUTARATE-DEPENDENT DIOXYGENASE ALKB HOMOLOG 3"/>
    <property type="match status" value="1"/>
</dbReference>
<keyword evidence="2" id="KW-0489">Methyltransferase</keyword>
<feature type="domain" description="Fe2OG dioxygenase" evidence="1">
    <location>
        <begin position="106"/>
        <end position="202"/>
    </location>
</feature>
<keyword evidence="2" id="KW-0808">Transferase</keyword>
<accession>A0A9W6KC15</accession>
<proteinExistence type="predicted"/>
<dbReference type="GO" id="GO:0006307">
    <property type="term" value="P:DNA alkylation repair"/>
    <property type="evidence" value="ECO:0007669"/>
    <property type="project" value="InterPro"/>
</dbReference>
<keyword evidence="3" id="KW-1185">Reference proteome</keyword>
<evidence type="ECO:0000313" key="2">
    <source>
        <dbReference type="EMBL" id="GLK91249.1"/>
    </source>
</evidence>
<dbReference type="InterPro" id="IPR005123">
    <property type="entry name" value="Oxoglu/Fe-dep_dioxygenase_dom"/>
</dbReference>
<dbReference type="PANTHER" id="PTHR31212">
    <property type="entry name" value="ALPHA-KETOGLUTARATE-DEPENDENT DIOXYGENASE ALKB HOMOLOG 3"/>
    <property type="match status" value="1"/>
</dbReference>
<dbReference type="GO" id="GO:0051213">
    <property type="term" value="F:dioxygenase activity"/>
    <property type="evidence" value="ECO:0007669"/>
    <property type="project" value="InterPro"/>
</dbReference>
<sequence>MQADLFLTRPEDLNLLPVDGAVHNYGVVLTAAEADTFFARLLREVAWAPDTALVNGELIQTVRQAVWYAHLPLSYTHSGVQRQSLPWGVAVLSELRSRVERICGTTFNSCLLNLYQDGSQGMGWHSDPEAQGRHDAIASLSLGGTRKFAFKHKASGERRDLELHHGQLIVMRGETQRYWLHALRKTVAQVGPRISLTFRQFPELSLTEEFASAHAGKLHTNIPRDHR</sequence>
<dbReference type="RefSeq" id="WP_271197491.1">
    <property type="nucleotide sequence ID" value="NZ_BSFN01000018.1"/>
</dbReference>
<gene>
    <name evidence="2" type="ORF">GCM10017655_43130</name>
</gene>
<comment type="caution">
    <text evidence="2">The sequence shown here is derived from an EMBL/GenBank/DDBJ whole genome shotgun (WGS) entry which is preliminary data.</text>
</comment>
<dbReference type="AlphaFoldDB" id="A0A9W6KC15"/>
<dbReference type="InterPro" id="IPR027450">
    <property type="entry name" value="AlkB-like"/>
</dbReference>
<evidence type="ECO:0000313" key="3">
    <source>
        <dbReference type="Proteomes" id="UP001143328"/>
    </source>
</evidence>
<reference evidence="2" key="2">
    <citation type="submission" date="2023-01" db="EMBL/GenBank/DDBJ databases">
        <authorList>
            <person name="Sun Q."/>
            <person name="Evtushenko L."/>
        </authorList>
    </citation>
    <scope>NUCLEOTIDE SEQUENCE</scope>
    <source>
        <strain evidence="2">VKM B-2935</strain>
    </source>
</reference>
<dbReference type="Proteomes" id="UP001143328">
    <property type="component" value="Unassembled WGS sequence"/>
</dbReference>
<dbReference type="GO" id="GO:0008168">
    <property type="term" value="F:methyltransferase activity"/>
    <property type="evidence" value="ECO:0007669"/>
    <property type="project" value="UniProtKB-KW"/>
</dbReference>